<dbReference type="GO" id="GO:0009506">
    <property type="term" value="C:plasmodesma"/>
    <property type="evidence" value="ECO:0007669"/>
    <property type="project" value="TreeGrafter"/>
</dbReference>
<comment type="caution">
    <text evidence="4">The sequence shown here is derived from an EMBL/GenBank/DDBJ whole genome shotgun (WGS) entry which is preliminary data.</text>
</comment>
<comment type="subcellular location">
    <subcellularLocation>
        <location evidence="1">Membrane</location>
    </subcellularLocation>
</comment>
<evidence type="ECO:0008006" key="6">
    <source>
        <dbReference type="Google" id="ProtNLM"/>
    </source>
</evidence>
<dbReference type="PANTHER" id="PTHR31415:SF52">
    <property type="entry name" value="LATE EMBRYOGENESIS ABUNDANT (LEA) HYDROXYPROLINE-RICH GLYCOPROTEIN FAMILY-RELATED"/>
    <property type="match status" value="1"/>
</dbReference>
<organism evidence="4 5">
    <name type="scientific">Escallonia herrerae</name>
    <dbReference type="NCBI Taxonomy" id="1293975"/>
    <lineage>
        <taxon>Eukaryota</taxon>
        <taxon>Viridiplantae</taxon>
        <taxon>Streptophyta</taxon>
        <taxon>Embryophyta</taxon>
        <taxon>Tracheophyta</taxon>
        <taxon>Spermatophyta</taxon>
        <taxon>Magnoliopsida</taxon>
        <taxon>eudicotyledons</taxon>
        <taxon>Gunneridae</taxon>
        <taxon>Pentapetalae</taxon>
        <taxon>asterids</taxon>
        <taxon>campanulids</taxon>
        <taxon>Escalloniales</taxon>
        <taxon>Escalloniaceae</taxon>
        <taxon>Escallonia</taxon>
    </lineage>
</organism>
<keyword evidence="3" id="KW-0812">Transmembrane</keyword>
<evidence type="ECO:0000256" key="1">
    <source>
        <dbReference type="ARBA" id="ARBA00004370"/>
    </source>
</evidence>
<reference evidence="4" key="1">
    <citation type="submission" date="2022-12" db="EMBL/GenBank/DDBJ databases">
        <title>Draft genome assemblies for two species of Escallonia (Escalloniales).</title>
        <authorList>
            <person name="Chanderbali A."/>
            <person name="Dervinis C."/>
            <person name="Anghel I."/>
            <person name="Soltis D."/>
            <person name="Soltis P."/>
            <person name="Zapata F."/>
        </authorList>
    </citation>
    <scope>NUCLEOTIDE SEQUENCE</scope>
    <source>
        <strain evidence="4">UCBG64.0493</strain>
        <tissue evidence="4">Leaf</tissue>
    </source>
</reference>
<feature type="transmembrane region" description="Helical" evidence="3">
    <location>
        <begin position="189"/>
        <end position="212"/>
    </location>
</feature>
<name>A0AA88W543_9ASTE</name>
<keyword evidence="5" id="KW-1185">Reference proteome</keyword>
<proteinExistence type="predicted"/>
<dbReference type="AlphaFoldDB" id="A0AA88W543"/>
<dbReference type="GO" id="GO:0005886">
    <property type="term" value="C:plasma membrane"/>
    <property type="evidence" value="ECO:0007669"/>
    <property type="project" value="TreeGrafter"/>
</dbReference>
<dbReference type="GO" id="GO:0098542">
    <property type="term" value="P:defense response to other organism"/>
    <property type="evidence" value="ECO:0007669"/>
    <property type="project" value="InterPro"/>
</dbReference>
<protein>
    <recommendedName>
        <fullName evidence="6">Protein NDR1-like</fullName>
    </recommendedName>
</protein>
<keyword evidence="3" id="KW-1133">Transmembrane helix</keyword>
<gene>
    <name evidence="4" type="ORF">RJ639_047272</name>
</gene>
<evidence type="ECO:0000256" key="3">
    <source>
        <dbReference type="SAM" id="Phobius"/>
    </source>
</evidence>
<evidence type="ECO:0000313" key="4">
    <source>
        <dbReference type="EMBL" id="KAK3021281.1"/>
    </source>
</evidence>
<keyword evidence="2 3" id="KW-0472">Membrane</keyword>
<dbReference type="EMBL" id="JAVXUP010000768">
    <property type="protein sequence ID" value="KAK3021281.1"/>
    <property type="molecule type" value="Genomic_DNA"/>
</dbReference>
<dbReference type="InterPro" id="IPR044839">
    <property type="entry name" value="NDR1-like"/>
</dbReference>
<sequence>MSDYGGGGGGAGVGCRRCCCSFILTSGLTALFMWLSLRTSPPVCSIQNFYVPALNKTANDTSNHTIYFDLKLDNENKDKGIYYDNITLTFNYLPNTTLQVANYTAGAFYQGHKKKTRRKALLEAVGVPWEAAVAAGYNGTFQVDLATKVRYKIVFWKTKRHKLEVGTTLVVNETGKKVRKKGDRLKSGAPGLGFYGAPVALLVVLSVTVLVFV</sequence>
<evidence type="ECO:0000313" key="5">
    <source>
        <dbReference type="Proteomes" id="UP001188597"/>
    </source>
</evidence>
<dbReference type="PANTHER" id="PTHR31415">
    <property type="entry name" value="OS05G0367900 PROTEIN"/>
    <property type="match status" value="1"/>
</dbReference>
<evidence type="ECO:0000256" key="2">
    <source>
        <dbReference type="ARBA" id="ARBA00023136"/>
    </source>
</evidence>
<dbReference type="Proteomes" id="UP001188597">
    <property type="component" value="Unassembled WGS sequence"/>
</dbReference>
<accession>A0AA88W543</accession>